<gene>
    <name evidence="8" type="ORF">ARMOST_22369</name>
</gene>
<evidence type="ECO:0000259" key="7">
    <source>
        <dbReference type="PROSITE" id="PS50011"/>
    </source>
</evidence>
<keyword evidence="5" id="KW-0723">Serine/threonine-protein kinase</keyword>
<evidence type="ECO:0000256" key="3">
    <source>
        <dbReference type="ARBA" id="ARBA00022840"/>
    </source>
</evidence>
<dbReference type="EMBL" id="FUEG01000068">
    <property type="protein sequence ID" value="SJL18769.1"/>
    <property type="molecule type" value="Genomic_DNA"/>
</dbReference>
<dbReference type="OMA" id="AKHEWID"/>
<name>A0A284SCP2_ARMOS</name>
<accession>A0A284SCP2</accession>
<dbReference type="Proteomes" id="UP000219338">
    <property type="component" value="Unassembled WGS sequence"/>
</dbReference>
<dbReference type="InterPro" id="IPR017441">
    <property type="entry name" value="Protein_kinase_ATP_BS"/>
</dbReference>
<protein>
    <recommendedName>
        <fullName evidence="10">Kinase-like protein</fullName>
    </recommendedName>
</protein>
<dbReference type="CDD" id="cd00060">
    <property type="entry name" value="FHA"/>
    <property type="match status" value="1"/>
</dbReference>
<dbReference type="Pfam" id="PF00069">
    <property type="entry name" value="Pkinase"/>
    <property type="match status" value="1"/>
</dbReference>
<keyword evidence="5" id="KW-0808">Transferase</keyword>
<dbReference type="Gene3D" id="1.10.510.10">
    <property type="entry name" value="Transferase(Phosphotransferase) domain 1"/>
    <property type="match status" value="1"/>
</dbReference>
<evidence type="ECO:0000313" key="9">
    <source>
        <dbReference type="Proteomes" id="UP000219338"/>
    </source>
</evidence>
<comment type="similarity">
    <text evidence="1">Belongs to the protein kinase superfamily. CAMK Ser/Thr protein kinase family. CHEK2 subfamily.</text>
</comment>
<evidence type="ECO:0000259" key="6">
    <source>
        <dbReference type="PROSITE" id="PS50006"/>
    </source>
</evidence>
<dbReference type="GO" id="GO:0005524">
    <property type="term" value="F:ATP binding"/>
    <property type="evidence" value="ECO:0007669"/>
    <property type="project" value="UniProtKB-UniRule"/>
</dbReference>
<dbReference type="OrthoDB" id="10252171at2759"/>
<dbReference type="SMART" id="SM00220">
    <property type="entry name" value="S_TKc"/>
    <property type="match status" value="1"/>
</dbReference>
<dbReference type="PANTHER" id="PTHR24347">
    <property type="entry name" value="SERINE/THREONINE-PROTEIN KINASE"/>
    <property type="match status" value="1"/>
</dbReference>
<dbReference type="SUPFAM" id="SSF49879">
    <property type="entry name" value="SMAD/FHA domain"/>
    <property type="match status" value="1"/>
</dbReference>
<feature type="binding site" evidence="4">
    <location>
        <position position="172"/>
    </location>
    <ligand>
        <name>ATP</name>
        <dbReference type="ChEBI" id="CHEBI:30616"/>
    </ligand>
</feature>
<organism evidence="8 9">
    <name type="scientific">Armillaria ostoyae</name>
    <name type="common">Armillaria root rot fungus</name>
    <dbReference type="NCBI Taxonomy" id="47428"/>
    <lineage>
        <taxon>Eukaryota</taxon>
        <taxon>Fungi</taxon>
        <taxon>Dikarya</taxon>
        <taxon>Basidiomycota</taxon>
        <taxon>Agaricomycotina</taxon>
        <taxon>Agaricomycetes</taxon>
        <taxon>Agaricomycetidae</taxon>
        <taxon>Agaricales</taxon>
        <taxon>Marasmiineae</taxon>
        <taxon>Physalacriaceae</taxon>
        <taxon>Armillaria</taxon>
    </lineage>
</organism>
<proteinExistence type="inferred from homology"/>
<dbReference type="SMART" id="SM00240">
    <property type="entry name" value="FHA"/>
    <property type="match status" value="1"/>
</dbReference>
<evidence type="ECO:0000256" key="5">
    <source>
        <dbReference type="RuleBase" id="RU000304"/>
    </source>
</evidence>
<dbReference type="AlphaFoldDB" id="A0A284SCP2"/>
<dbReference type="STRING" id="47428.A0A284SCP2"/>
<evidence type="ECO:0000256" key="4">
    <source>
        <dbReference type="PROSITE-ProRule" id="PRU10141"/>
    </source>
</evidence>
<dbReference type="InterPro" id="IPR011009">
    <property type="entry name" value="Kinase-like_dom_sf"/>
</dbReference>
<dbReference type="PROSITE" id="PS50006">
    <property type="entry name" value="FHA_DOMAIN"/>
    <property type="match status" value="1"/>
</dbReference>
<dbReference type="PROSITE" id="PS50011">
    <property type="entry name" value="PROTEIN_KINASE_DOM"/>
    <property type="match status" value="1"/>
</dbReference>
<dbReference type="Gene3D" id="2.60.200.20">
    <property type="match status" value="1"/>
</dbReference>
<keyword evidence="9" id="KW-1185">Reference proteome</keyword>
<evidence type="ECO:0008006" key="10">
    <source>
        <dbReference type="Google" id="ProtNLM"/>
    </source>
</evidence>
<evidence type="ECO:0000313" key="8">
    <source>
        <dbReference type="EMBL" id="SJL18769.1"/>
    </source>
</evidence>
<keyword evidence="3 4" id="KW-0067">ATP-binding</keyword>
<keyword evidence="2 4" id="KW-0547">Nucleotide-binding</keyword>
<dbReference type="PROSITE" id="PS00108">
    <property type="entry name" value="PROTEIN_KINASE_ST"/>
    <property type="match status" value="1"/>
</dbReference>
<evidence type="ECO:0000256" key="1">
    <source>
        <dbReference type="ARBA" id="ARBA00005575"/>
    </source>
</evidence>
<dbReference type="InterPro" id="IPR000719">
    <property type="entry name" value="Prot_kinase_dom"/>
</dbReference>
<sequence>MPTSSPNIPVMGAPNFIDHDLWGSLQPLGAGIHRMDFLRFFTLITIGRHPQTNHFVLPGQRISNNHCEILWEDKSVVLTDMSSNGTWINGELVGKGNKRILRDGNQIAFGSPIAQGSEDYRFTFRTHTTDLREYDRGELYLHYEIAHELGRGGYGTVSKGMCLATGEWVAIKVISPKSFTSGFVGRRINMAREVSIMSNLDHPNICELKDAFHHEHDGSLNLVMELVYGGDLYSHMQAGMVDDESSAKFIIWQICDALGYMHSYGVTHRDIKPENILLSEDLPPIVKLTDFGLAKVVDEHTMLRTGCGTPLYMPPEVHQNKGYDHLVDSWGVGCILFGMLTKYRPINLPSNDPRRNEDNWDPLIPWQVLIEAEVTDEAKEFTWLLLRSKPKERMTMKNAAKHEWIDPWLDAMRKARDELINANAARRHLNYREDYRQEEEEPET</sequence>
<dbReference type="InterPro" id="IPR008271">
    <property type="entry name" value="Ser/Thr_kinase_AS"/>
</dbReference>
<reference evidence="9" key="1">
    <citation type="journal article" date="2017" name="Nat. Ecol. Evol.">
        <title>Genome expansion and lineage-specific genetic innovations in the forest pathogenic fungi Armillaria.</title>
        <authorList>
            <person name="Sipos G."/>
            <person name="Prasanna A.N."/>
            <person name="Walter M.C."/>
            <person name="O'Connor E."/>
            <person name="Balint B."/>
            <person name="Krizsan K."/>
            <person name="Kiss B."/>
            <person name="Hess J."/>
            <person name="Varga T."/>
            <person name="Slot J."/>
            <person name="Riley R."/>
            <person name="Boka B."/>
            <person name="Rigling D."/>
            <person name="Barry K."/>
            <person name="Lee J."/>
            <person name="Mihaltcheva S."/>
            <person name="LaButti K."/>
            <person name="Lipzen A."/>
            <person name="Waldron R."/>
            <person name="Moloney N.M."/>
            <person name="Sperisen C."/>
            <person name="Kredics L."/>
            <person name="Vagvoelgyi C."/>
            <person name="Patrignani A."/>
            <person name="Fitzpatrick D."/>
            <person name="Nagy I."/>
            <person name="Doyle S."/>
            <person name="Anderson J.B."/>
            <person name="Grigoriev I.V."/>
            <person name="Gueldener U."/>
            <person name="Muensterkoetter M."/>
            <person name="Nagy L.G."/>
        </authorList>
    </citation>
    <scope>NUCLEOTIDE SEQUENCE [LARGE SCALE GENOMIC DNA]</scope>
    <source>
        <strain evidence="9">C18/9</strain>
    </source>
</reference>
<keyword evidence="5" id="KW-0418">Kinase</keyword>
<dbReference type="PROSITE" id="PS00107">
    <property type="entry name" value="PROTEIN_KINASE_ATP"/>
    <property type="match status" value="1"/>
</dbReference>
<dbReference type="GO" id="GO:0004674">
    <property type="term" value="F:protein serine/threonine kinase activity"/>
    <property type="evidence" value="ECO:0007669"/>
    <property type="project" value="UniProtKB-KW"/>
</dbReference>
<feature type="domain" description="FHA" evidence="6">
    <location>
        <begin position="44"/>
        <end position="93"/>
    </location>
</feature>
<evidence type="ECO:0000256" key="2">
    <source>
        <dbReference type="ARBA" id="ARBA00022741"/>
    </source>
</evidence>
<dbReference type="SUPFAM" id="SSF56112">
    <property type="entry name" value="Protein kinase-like (PK-like)"/>
    <property type="match status" value="1"/>
</dbReference>
<dbReference type="InterPro" id="IPR008984">
    <property type="entry name" value="SMAD_FHA_dom_sf"/>
</dbReference>
<feature type="domain" description="Protein kinase" evidence="7">
    <location>
        <begin position="143"/>
        <end position="405"/>
    </location>
</feature>
<dbReference type="Pfam" id="PF00498">
    <property type="entry name" value="FHA"/>
    <property type="match status" value="1"/>
</dbReference>
<dbReference type="InterPro" id="IPR000253">
    <property type="entry name" value="FHA_dom"/>
</dbReference>